<dbReference type="CDD" id="cd13603">
    <property type="entry name" value="PBP2_TRAP_Siap_TeaA_like"/>
    <property type="match status" value="1"/>
</dbReference>
<dbReference type="InterPro" id="IPR038404">
    <property type="entry name" value="TRAP_DctP_sf"/>
</dbReference>
<proteinExistence type="predicted"/>
<protein>
    <submittedName>
        <fullName evidence="2">Putative Extracellular solute-binding protein, family 7</fullName>
    </submittedName>
</protein>
<evidence type="ECO:0000313" key="2">
    <source>
        <dbReference type="EMBL" id="VBB42674.1"/>
    </source>
</evidence>
<dbReference type="EMBL" id="UPXX01000013">
    <property type="protein sequence ID" value="VBB42674.1"/>
    <property type="molecule type" value="Genomic_DNA"/>
</dbReference>
<reference evidence="2" key="1">
    <citation type="submission" date="2018-07" db="EMBL/GenBank/DDBJ databases">
        <authorList>
            <consortium name="Genoscope - CEA"/>
            <person name="William W."/>
        </authorList>
    </citation>
    <scope>NUCLEOTIDE SEQUENCE</scope>
    <source>
        <strain evidence="2">IK1</strain>
    </source>
</reference>
<dbReference type="InterPro" id="IPR018389">
    <property type="entry name" value="DctP_fam"/>
</dbReference>
<dbReference type="NCBIfam" id="NF037995">
    <property type="entry name" value="TRAP_S1"/>
    <property type="match status" value="1"/>
</dbReference>
<dbReference type="Gene3D" id="3.40.190.170">
    <property type="entry name" value="Bacterial extracellular solute-binding protein, family 7"/>
    <property type="match status" value="1"/>
</dbReference>
<dbReference type="PANTHER" id="PTHR33376">
    <property type="match status" value="1"/>
</dbReference>
<gene>
    <name evidence="2" type="ORF">TRIP_B200814</name>
</gene>
<name>A0A653A3U3_UNCDX</name>
<dbReference type="AlphaFoldDB" id="A0A653A3U3"/>
<accession>A0A653A3U3</accession>
<organism evidence="2">
    <name type="scientific">Uncultured Desulfatiglans sp</name>
    <dbReference type="NCBI Taxonomy" id="1748965"/>
    <lineage>
        <taxon>Bacteria</taxon>
        <taxon>Pseudomonadati</taxon>
        <taxon>Thermodesulfobacteriota</taxon>
        <taxon>Desulfobacteria</taxon>
        <taxon>Desulfatiglandales</taxon>
        <taxon>Desulfatiglandaceae</taxon>
        <taxon>Desulfatiglans</taxon>
        <taxon>environmental samples</taxon>
    </lineage>
</organism>
<keyword evidence="1" id="KW-0732">Signal</keyword>
<dbReference type="PANTHER" id="PTHR33376:SF4">
    <property type="entry name" value="SIALIC ACID-BINDING PERIPLASMIC PROTEIN SIAP"/>
    <property type="match status" value="1"/>
</dbReference>
<dbReference type="Pfam" id="PF03480">
    <property type="entry name" value="DctP"/>
    <property type="match status" value="1"/>
</dbReference>
<sequence>MRRAVRFLGMVMCAVLIGGFGGNALAGPVSFKFAHFIPPNEPGAEVGLWIEKELNETAGDLVEAKYFHSTQMGSTIEIVNKVRMGTLQAGFLTSNYAPDLDPKFGIGTLAYCMESYEKWAALLNNDAVREELYTSLLPKGLRVVDTAYFGVYGLVTTKPVNSFDDLKAMKMRTTEARYPVAFWKALGVNPVPMAWGDVFPALKQGVVDGTDQTMNVARLRLTDVTKYFTETKHMLGLFFLVVNEKWYQKLDPKEREVIMGSIHRNFVKAREASMRLTEEAPAALKEKGVTVIALPDAEMAKFKEAQMQVWKQFEPEIGAEWLNKIKDLTKGM</sequence>
<evidence type="ECO:0000256" key="1">
    <source>
        <dbReference type="ARBA" id="ARBA00022729"/>
    </source>
</evidence>
<dbReference type="GO" id="GO:0055085">
    <property type="term" value="P:transmembrane transport"/>
    <property type="evidence" value="ECO:0007669"/>
    <property type="project" value="InterPro"/>
</dbReference>